<evidence type="ECO:0000256" key="10">
    <source>
        <dbReference type="ARBA" id="ARBA00054997"/>
    </source>
</evidence>
<dbReference type="FunFam" id="3.40.1190.20:FF:000011">
    <property type="entry name" value="2-dehydro-3-deoxygluconokinase, putative"/>
    <property type="match status" value="1"/>
</dbReference>
<evidence type="ECO:0000256" key="6">
    <source>
        <dbReference type="ARBA" id="ARBA00023277"/>
    </source>
</evidence>
<keyword evidence="6" id="KW-0119">Carbohydrate metabolism</keyword>
<organism evidence="16 17">
    <name type="scientific">Sphaerotilus hippei</name>
    <dbReference type="NCBI Taxonomy" id="744406"/>
    <lineage>
        <taxon>Bacteria</taxon>
        <taxon>Pseudomonadati</taxon>
        <taxon>Pseudomonadota</taxon>
        <taxon>Betaproteobacteria</taxon>
        <taxon>Burkholderiales</taxon>
        <taxon>Sphaerotilaceae</taxon>
        <taxon>Sphaerotilus</taxon>
    </lineage>
</organism>
<sequence>MKPPEQAAAAGRQVAVFGECMIELQGEPFGPLRQSYGGDTLNTAVYLARLGARHGIRACYATGLGDDVYSQGLVQRWQAEGIDTSLVRHLAGRLPGMYSIHLDASGERQFAYWRDSSAARSYFDVPQTPLEQAGADIDTLYFSGISLAILPDAARLRLLDLARRLRARGGRVVFDNNYRPRLWPDAEVAQAWFAQAFACTDIALVTADDERLLHGLPTLDAAVARSLALPASEVVIKRGAQPVIVRRADGTTVEVAAVPVARVVDTTAAGDSFAAGYLCARMIGRDVESAAKLGHALAAEVIQHAGAIIPATATDRWNPG</sequence>
<keyword evidence="5" id="KW-0067">ATP-binding</keyword>
<evidence type="ECO:0000256" key="13">
    <source>
        <dbReference type="ARBA" id="ARBA00075711"/>
    </source>
</evidence>
<proteinExistence type="inferred from homology"/>
<dbReference type="InterPro" id="IPR002173">
    <property type="entry name" value="Carboh/pur_kinase_PfkB_CS"/>
</dbReference>
<keyword evidence="3" id="KW-0547">Nucleotide-binding</keyword>
<reference evidence="16 17" key="1">
    <citation type="submission" date="2018-05" db="EMBL/GenBank/DDBJ databases">
        <title>Genomic Encyclopedia of Type Strains, Phase IV (KMG-IV): sequencing the most valuable type-strain genomes for metagenomic binning, comparative biology and taxonomic classification.</title>
        <authorList>
            <person name="Goeker M."/>
        </authorList>
    </citation>
    <scope>NUCLEOTIDE SEQUENCE [LARGE SCALE GENOMIC DNA]</scope>
    <source>
        <strain evidence="16 17">DSM 566</strain>
    </source>
</reference>
<dbReference type="GO" id="GO:0019698">
    <property type="term" value="P:D-galacturonate catabolic process"/>
    <property type="evidence" value="ECO:0007669"/>
    <property type="project" value="TreeGrafter"/>
</dbReference>
<evidence type="ECO:0000256" key="3">
    <source>
        <dbReference type="ARBA" id="ARBA00022741"/>
    </source>
</evidence>
<evidence type="ECO:0000256" key="2">
    <source>
        <dbReference type="ARBA" id="ARBA00022679"/>
    </source>
</evidence>
<comment type="pathway">
    <text evidence="7">Carbohydrate acid metabolism; 2-dehydro-3-deoxy-D-gluconate degradation; D-glyceraldehyde 3-phosphate and pyruvate from 2-dehydro-3-deoxy-D-gluconate: step 1/2.</text>
</comment>
<dbReference type="InterPro" id="IPR029056">
    <property type="entry name" value="Ribokinase-like"/>
</dbReference>
<accession>A0A318H5H0</accession>
<keyword evidence="4 16" id="KW-0418">Kinase</keyword>
<comment type="caution">
    <text evidence="16">The sequence shown here is derived from an EMBL/GenBank/DDBJ whole genome shotgun (WGS) entry which is preliminary data.</text>
</comment>
<evidence type="ECO:0000256" key="14">
    <source>
        <dbReference type="ARBA" id="ARBA00080545"/>
    </source>
</evidence>
<comment type="similarity">
    <text evidence="1">Belongs to the carbohydrate kinase PfkB family.</text>
</comment>
<evidence type="ECO:0000256" key="7">
    <source>
        <dbReference type="ARBA" id="ARBA00043951"/>
    </source>
</evidence>
<dbReference type="SUPFAM" id="SSF53613">
    <property type="entry name" value="Ribokinase-like"/>
    <property type="match status" value="1"/>
</dbReference>
<evidence type="ECO:0000256" key="8">
    <source>
        <dbReference type="ARBA" id="ARBA00044254"/>
    </source>
</evidence>
<dbReference type="AlphaFoldDB" id="A0A318H5H0"/>
<dbReference type="PROSITE" id="PS00584">
    <property type="entry name" value="PFKB_KINASES_2"/>
    <property type="match status" value="1"/>
</dbReference>
<dbReference type="Gene3D" id="3.40.1190.20">
    <property type="match status" value="1"/>
</dbReference>
<dbReference type="GO" id="GO:0042840">
    <property type="term" value="P:D-glucuronate catabolic process"/>
    <property type="evidence" value="ECO:0007669"/>
    <property type="project" value="TreeGrafter"/>
</dbReference>
<evidence type="ECO:0000256" key="1">
    <source>
        <dbReference type="ARBA" id="ARBA00010688"/>
    </source>
</evidence>
<dbReference type="GO" id="GO:0005829">
    <property type="term" value="C:cytosol"/>
    <property type="evidence" value="ECO:0007669"/>
    <property type="project" value="TreeGrafter"/>
</dbReference>
<dbReference type="InterPro" id="IPR050306">
    <property type="entry name" value="PfkB_Carbo_kinase"/>
</dbReference>
<dbReference type="Pfam" id="PF00294">
    <property type="entry name" value="PfkB"/>
    <property type="match status" value="1"/>
</dbReference>
<dbReference type="EC" id="2.7.1.45" evidence="11"/>
<comment type="catalytic activity">
    <reaction evidence="9">
        <text>2-dehydro-3-deoxy-D-gluconate + ATP = 2-dehydro-3-deoxy-6-phospho-D-gluconate + ADP + H(+)</text>
        <dbReference type="Rhea" id="RHEA:14797"/>
        <dbReference type="ChEBI" id="CHEBI:15378"/>
        <dbReference type="ChEBI" id="CHEBI:30616"/>
        <dbReference type="ChEBI" id="CHEBI:57569"/>
        <dbReference type="ChEBI" id="CHEBI:57990"/>
        <dbReference type="ChEBI" id="CHEBI:456216"/>
        <dbReference type="EC" id="2.7.1.45"/>
    </reaction>
</comment>
<evidence type="ECO:0000256" key="11">
    <source>
        <dbReference type="ARBA" id="ARBA00066369"/>
    </source>
</evidence>
<dbReference type="PANTHER" id="PTHR43085">
    <property type="entry name" value="HEXOKINASE FAMILY MEMBER"/>
    <property type="match status" value="1"/>
</dbReference>
<dbReference type="EMBL" id="QJJS01000004">
    <property type="protein sequence ID" value="PXW97501.1"/>
    <property type="molecule type" value="Genomic_DNA"/>
</dbReference>
<dbReference type="PANTHER" id="PTHR43085:SF15">
    <property type="entry name" value="2-DEHYDRO-3-DEOXYGLUCONOKINASE"/>
    <property type="match status" value="1"/>
</dbReference>
<evidence type="ECO:0000256" key="9">
    <source>
        <dbReference type="ARBA" id="ARBA00050729"/>
    </source>
</evidence>
<name>A0A318H5H0_9BURK</name>
<evidence type="ECO:0000256" key="12">
    <source>
        <dbReference type="ARBA" id="ARBA00067931"/>
    </source>
</evidence>
<evidence type="ECO:0000256" key="4">
    <source>
        <dbReference type="ARBA" id="ARBA00022777"/>
    </source>
</evidence>
<evidence type="ECO:0000259" key="15">
    <source>
        <dbReference type="Pfam" id="PF00294"/>
    </source>
</evidence>
<evidence type="ECO:0000313" key="16">
    <source>
        <dbReference type="EMBL" id="PXW97501.1"/>
    </source>
</evidence>
<comment type="function">
    <text evidence="10">Catalyzes the phosphorylation of 2-keto-3-deoxygluconate (KDG) to produce 2-keto-3-deoxy-6-phosphogluconate (KDPG).</text>
</comment>
<keyword evidence="2" id="KW-0808">Transferase</keyword>
<evidence type="ECO:0000313" key="17">
    <source>
        <dbReference type="Proteomes" id="UP000247811"/>
    </source>
</evidence>
<dbReference type="GO" id="GO:0005524">
    <property type="term" value="F:ATP binding"/>
    <property type="evidence" value="ECO:0007669"/>
    <property type="project" value="UniProtKB-KW"/>
</dbReference>
<dbReference type="OrthoDB" id="9795789at2"/>
<dbReference type="CDD" id="cd01166">
    <property type="entry name" value="KdgK"/>
    <property type="match status" value="1"/>
</dbReference>
<dbReference type="Proteomes" id="UP000247811">
    <property type="component" value="Unassembled WGS sequence"/>
</dbReference>
<protein>
    <recommendedName>
        <fullName evidence="12">2-dehydro-3-deoxygluconokinase</fullName>
        <ecNumber evidence="11">2.7.1.45</ecNumber>
    </recommendedName>
    <alternativeName>
        <fullName evidence="13">2-keto-3-deoxygluconokinase</fullName>
    </alternativeName>
    <alternativeName>
        <fullName evidence="14">3-deoxy-2-oxo-D-gluconate kinase</fullName>
    </alternativeName>
    <alternativeName>
        <fullName evidence="8">KDG kinase</fullName>
    </alternativeName>
</protein>
<evidence type="ECO:0000256" key="5">
    <source>
        <dbReference type="ARBA" id="ARBA00022840"/>
    </source>
</evidence>
<dbReference type="GO" id="GO:0006974">
    <property type="term" value="P:DNA damage response"/>
    <property type="evidence" value="ECO:0007669"/>
    <property type="project" value="TreeGrafter"/>
</dbReference>
<feature type="domain" description="Carbohydrate kinase PfkB" evidence="15">
    <location>
        <begin position="13"/>
        <end position="311"/>
    </location>
</feature>
<dbReference type="RefSeq" id="WP_110399899.1">
    <property type="nucleotide sequence ID" value="NZ_QJJS01000004.1"/>
</dbReference>
<keyword evidence="17" id="KW-1185">Reference proteome</keyword>
<gene>
    <name evidence="16" type="ORF">C7444_104103</name>
</gene>
<dbReference type="GO" id="GO:0008673">
    <property type="term" value="F:2-dehydro-3-deoxygluconokinase activity"/>
    <property type="evidence" value="ECO:0007669"/>
    <property type="project" value="UniProtKB-EC"/>
</dbReference>
<dbReference type="InterPro" id="IPR011611">
    <property type="entry name" value="PfkB_dom"/>
</dbReference>